<evidence type="ECO:0000256" key="1">
    <source>
        <dbReference type="SAM" id="MobiDB-lite"/>
    </source>
</evidence>
<dbReference type="HOGENOM" id="CLU_1071088_0_0_1"/>
<dbReference type="InterPro" id="IPR012881">
    <property type="entry name" value="DUF1685"/>
</dbReference>
<dbReference type="STRING" id="40148.A0A0D9YCY5"/>
<dbReference type="AlphaFoldDB" id="A0A0D9YCY5"/>
<dbReference type="eggNOG" id="KOG4197">
    <property type="taxonomic scope" value="Eukaryota"/>
</dbReference>
<reference evidence="2" key="1">
    <citation type="submission" date="2013-08" db="EMBL/GenBank/DDBJ databases">
        <title>Oryza genome evolution.</title>
        <authorList>
            <person name="Wing R.A."/>
            <person name="Panaud O."/>
            <person name="Oliveira A.C."/>
        </authorList>
    </citation>
    <scope>NUCLEOTIDE SEQUENCE</scope>
</reference>
<dbReference type="PANTHER" id="PTHR31865:SF0">
    <property type="entry name" value="EXPRESSED PROTEIN"/>
    <property type="match status" value="1"/>
</dbReference>
<accession>A0A0D9YCY5</accession>
<dbReference type="Pfam" id="PF07939">
    <property type="entry name" value="DUF1685"/>
    <property type="match status" value="1"/>
</dbReference>
<sequence length="260" mass="27538">MAAGEQERQGGGVQRGGVHLSPLYLYFLRVFTDEEAAARDGLWKRSGARRLAGEEQRAAANLPVSSSSAAAVWIPPLSCRICTAAAMVLSPPGMARRVGTWKGGRSSGATTVAGHERSGSSGRGRGRRRVVRGRRRYHGGRSRWWSPRRSPAASSSSAAARVRQGAGVTAAAAARAEPDRRVNDGLEELKGCVDLGFGFSYDVIPELCSTAPVLELCYSMTQRCQSGAPAAARPRPTAQPPRSRGCGQGVRCSPRAAEHA</sequence>
<protein>
    <submittedName>
        <fullName evidence="2">Uncharacterized protein</fullName>
    </submittedName>
</protein>
<feature type="compositionally biased region" description="Basic residues" evidence="1">
    <location>
        <begin position="124"/>
        <end position="141"/>
    </location>
</feature>
<feature type="compositionally biased region" description="Low complexity" evidence="1">
    <location>
        <begin position="142"/>
        <end position="162"/>
    </location>
</feature>
<organism evidence="2">
    <name type="scientific">Oryza glumipatula</name>
    <dbReference type="NCBI Taxonomy" id="40148"/>
    <lineage>
        <taxon>Eukaryota</taxon>
        <taxon>Viridiplantae</taxon>
        <taxon>Streptophyta</taxon>
        <taxon>Embryophyta</taxon>
        <taxon>Tracheophyta</taxon>
        <taxon>Spermatophyta</taxon>
        <taxon>Magnoliopsida</taxon>
        <taxon>Liliopsida</taxon>
        <taxon>Poales</taxon>
        <taxon>Poaceae</taxon>
        <taxon>BOP clade</taxon>
        <taxon>Oryzoideae</taxon>
        <taxon>Oryzeae</taxon>
        <taxon>Oryzinae</taxon>
        <taxon>Oryza</taxon>
    </lineage>
</organism>
<dbReference type="EnsemblPlants" id="OGLUM01G29820.1">
    <property type="protein sequence ID" value="OGLUM01G29820.1"/>
    <property type="gene ID" value="OGLUM01G29820"/>
</dbReference>
<proteinExistence type="predicted"/>
<reference evidence="2" key="2">
    <citation type="submission" date="2015-04" db="UniProtKB">
        <authorList>
            <consortium name="EnsemblPlants"/>
        </authorList>
    </citation>
    <scope>IDENTIFICATION</scope>
</reference>
<reference evidence="2" key="3">
    <citation type="submission" date="2018-05" db="EMBL/GenBank/DDBJ databases">
        <title>OgluRS3 (Oryza glumaepatula Reference Sequence Version 3).</title>
        <authorList>
            <person name="Zhang J."/>
            <person name="Kudrna D."/>
            <person name="Lee S."/>
            <person name="Talag J."/>
            <person name="Welchert J."/>
            <person name="Wing R.A."/>
        </authorList>
    </citation>
    <scope>NUCLEOTIDE SEQUENCE [LARGE SCALE GENOMIC DNA]</scope>
</reference>
<name>A0A0D9YCY5_9ORYZ</name>
<feature type="region of interest" description="Disordered" evidence="1">
    <location>
        <begin position="228"/>
        <end position="260"/>
    </location>
</feature>
<dbReference type="Gramene" id="OGLUM01G29820.1">
    <property type="protein sequence ID" value="OGLUM01G29820.1"/>
    <property type="gene ID" value="OGLUM01G29820"/>
</dbReference>
<feature type="compositionally biased region" description="Low complexity" evidence="1">
    <location>
        <begin position="228"/>
        <end position="244"/>
    </location>
</feature>
<keyword evidence="3" id="KW-1185">Reference proteome</keyword>
<dbReference type="PANTHER" id="PTHR31865">
    <property type="entry name" value="OSJNBA0071G03.3 PROTEIN"/>
    <property type="match status" value="1"/>
</dbReference>
<feature type="region of interest" description="Disordered" evidence="1">
    <location>
        <begin position="100"/>
        <end position="162"/>
    </location>
</feature>
<dbReference type="Proteomes" id="UP000026961">
    <property type="component" value="Chromosome 1"/>
</dbReference>
<evidence type="ECO:0000313" key="2">
    <source>
        <dbReference type="EnsemblPlants" id="OGLUM01G29820.1"/>
    </source>
</evidence>
<evidence type="ECO:0000313" key="3">
    <source>
        <dbReference type="Proteomes" id="UP000026961"/>
    </source>
</evidence>